<dbReference type="EMBL" id="CM017612">
    <property type="protein sequence ID" value="TYI36332.1"/>
    <property type="molecule type" value="Genomic_DNA"/>
</dbReference>
<dbReference type="AlphaFoldDB" id="A0A5D2R7F3"/>
<protein>
    <submittedName>
        <fullName evidence="1">Uncharacterized protein</fullName>
    </submittedName>
</protein>
<evidence type="ECO:0000313" key="2">
    <source>
        <dbReference type="Proteomes" id="UP000322667"/>
    </source>
</evidence>
<dbReference type="Proteomes" id="UP000322667">
    <property type="component" value="Chromosome A03"/>
</dbReference>
<gene>
    <name evidence="1" type="ORF">ES332_A03G134000v1</name>
</gene>
<accession>A0A5D2R7F3</accession>
<proteinExistence type="predicted"/>
<sequence length="94" mass="10538">MACFHSEIPISNSDFNEGNKDLVGASRFDRTEERGEARVKEAVRGTAHGSPTLWYYSGIFQKFLGCRVSLGSVGFRIWLLESGLGIEWIAWVLI</sequence>
<organism evidence="1 2">
    <name type="scientific">Gossypium tomentosum</name>
    <name type="common">Hawaiian cotton</name>
    <name type="synonym">Gossypium sandvicense</name>
    <dbReference type="NCBI Taxonomy" id="34277"/>
    <lineage>
        <taxon>Eukaryota</taxon>
        <taxon>Viridiplantae</taxon>
        <taxon>Streptophyta</taxon>
        <taxon>Embryophyta</taxon>
        <taxon>Tracheophyta</taxon>
        <taxon>Spermatophyta</taxon>
        <taxon>Magnoliopsida</taxon>
        <taxon>eudicotyledons</taxon>
        <taxon>Gunneridae</taxon>
        <taxon>Pentapetalae</taxon>
        <taxon>rosids</taxon>
        <taxon>malvids</taxon>
        <taxon>Malvales</taxon>
        <taxon>Malvaceae</taxon>
        <taxon>Malvoideae</taxon>
        <taxon>Gossypium</taxon>
    </lineage>
</organism>
<keyword evidence="2" id="KW-1185">Reference proteome</keyword>
<name>A0A5D2R7F3_GOSTO</name>
<reference evidence="1 2" key="1">
    <citation type="submission" date="2019-07" db="EMBL/GenBank/DDBJ databases">
        <title>WGS assembly of Gossypium tomentosum.</title>
        <authorList>
            <person name="Chen Z.J."/>
            <person name="Sreedasyam A."/>
            <person name="Ando A."/>
            <person name="Song Q."/>
            <person name="De L."/>
            <person name="Hulse-Kemp A."/>
            <person name="Ding M."/>
            <person name="Ye W."/>
            <person name="Kirkbride R."/>
            <person name="Jenkins J."/>
            <person name="Plott C."/>
            <person name="Lovell J."/>
            <person name="Lin Y.-M."/>
            <person name="Vaughn R."/>
            <person name="Liu B."/>
            <person name="Li W."/>
            <person name="Simpson S."/>
            <person name="Scheffler B."/>
            <person name="Saski C."/>
            <person name="Grover C."/>
            <person name="Hu G."/>
            <person name="Conover J."/>
            <person name="Carlson J."/>
            <person name="Shu S."/>
            <person name="Boston L."/>
            <person name="Williams M."/>
            <person name="Peterson D."/>
            <person name="Mcgee K."/>
            <person name="Jones D."/>
            <person name="Wendel J."/>
            <person name="Stelly D."/>
            <person name="Grimwood J."/>
            <person name="Schmutz J."/>
        </authorList>
    </citation>
    <scope>NUCLEOTIDE SEQUENCE [LARGE SCALE GENOMIC DNA]</scope>
    <source>
        <strain evidence="1">7179.01</strain>
    </source>
</reference>
<evidence type="ECO:0000313" key="1">
    <source>
        <dbReference type="EMBL" id="TYI36332.1"/>
    </source>
</evidence>